<evidence type="ECO:0000259" key="12">
    <source>
        <dbReference type="PROSITE" id="PS51900"/>
    </source>
</evidence>
<keyword evidence="8 10" id="KW-0233">DNA recombination</keyword>
<accession>A0A921MS10</accession>
<evidence type="ECO:0000256" key="1">
    <source>
        <dbReference type="ARBA" id="ARBA00004496"/>
    </source>
</evidence>
<comment type="function">
    <text evidence="10">Site-specific tyrosine recombinase, which acts by catalyzing the cutting and rejoining of the recombining DNA molecules. The XerC-XerD complex is essential to convert dimers of the bacterial chromosome into monomers to permit their segregation at cell division. It also contributes to the segregational stability of plasmids.</text>
</comment>
<dbReference type="Pfam" id="PF00589">
    <property type="entry name" value="Phage_integrase"/>
    <property type="match status" value="1"/>
</dbReference>
<feature type="active site" description="O-(3'-phospho-DNA)-tyrosine intermediate" evidence="10">
    <location>
        <position position="280"/>
    </location>
</feature>
<dbReference type="InterPro" id="IPR044068">
    <property type="entry name" value="CB"/>
</dbReference>
<dbReference type="Gene3D" id="1.10.443.10">
    <property type="entry name" value="Intergrase catalytic core"/>
    <property type="match status" value="1"/>
</dbReference>
<dbReference type="NCBIfam" id="NF001399">
    <property type="entry name" value="PRK00283.1"/>
    <property type="match status" value="1"/>
</dbReference>
<dbReference type="PANTHER" id="PTHR30349">
    <property type="entry name" value="PHAGE INTEGRASE-RELATED"/>
    <property type="match status" value="1"/>
</dbReference>
<evidence type="ECO:0000256" key="8">
    <source>
        <dbReference type="ARBA" id="ARBA00023172"/>
    </source>
</evidence>
<feature type="domain" description="Core-binding (CB)" evidence="12">
    <location>
        <begin position="4"/>
        <end position="89"/>
    </location>
</feature>
<dbReference type="GO" id="GO:0051301">
    <property type="term" value="P:cell division"/>
    <property type="evidence" value="ECO:0007669"/>
    <property type="project" value="UniProtKB-KW"/>
</dbReference>
<dbReference type="PROSITE" id="PS51900">
    <property type="entry name" value="CB"/>
    <property type="match status" value="1"/>
</dbReference>
<dbReference type="InterPro" id="IPR010998">
    <property type="entry name" value="Integrase_recombinase_N"/>
</dbReference>
<protein>
    <recommendedName>
        <fullName evidence="10">Tyrosine recombinase XerC</fullName>
    </recommendedName>
</protein>
<evidence type="ECO:0000256" key="9">
    <source>
        <dbReference type="ARBA" id="ARBA00023306"/>
    </source>
</evidence>
<dbReference type="CDD" id="cd00798">
    <property type="entry name" value="INT_XerDC_C"/>
    <property type="match status" value="1"/>
</dbReference>
<keyword evidence="5 10" id="KW-0159">Chromosome partition</keyword>
<dbReference type="HAMAP" id="MF_01808">
    <property type="entry name" value="Recomb_XerC_XerD"/>
    <property type="match status" value="1"/>
</dbReference>
<dbReference type="EMBL" id="DYUD01000024">
    <property type="protein sequence ID" value="HJG89520.1"/>
    <property type="molecule type" value="Genomic_DNA"/>
</dbReference>
<dbReference type="Pfam" id="PF02899">
    <property type="entry name" value="Phage_int_SAM_1"/>
    <property type="match status" value="1"/>
</dbReference>
<reference evidence="13" key="1">
    <citation type="journal article" date="2021" name="PeerJ">
        <title>Extensive microbial diversity within the chicken gut microbiome revealed by metagenomics and culture.</title>
        <authorList>
            <person name="Gilroy R."/>
            <person name="Ravi A."/>
            <person name="Getino M."/>
            <person name="Pursley I."/>
            <person name="Horton D.L."/>
            <person name="Alikhan N.F."/>
            <person name="Baker D."/>
            <person name="Gharbi K."/>
            <person name="Hall N."/>
            <person name="Watson M."/>
            <person name="Adriaenssens E.M."/>
            <person name="Foster-Nyarko E."/>
            <person name="Jarju S."/>
            <person name="Secka A."/>
            <person name="Antonio M."/>
            <person name="Oren A."/>
            <person name="Chaudhuri R.R."/>
            <person name="La Ragione R."/>
            <person name="Hildebrand F."/>
            <person name="Pallen M.J."/>
        </authorList>
    </citation>
    <scope>NUCLEOTIDE SEQUENCE</scope>
    <source>
        <strain evidence="13">CHK121-7720</strain>
    </source>
</reference>
<evidence type="ECO:0000259" key="11">
    <source>
        <dbReference type="PROSITE" id="PS51898"/>
    </source>
</evidence>
<comment type="similarity">
    <text evidence="2">Belongs to the 'phage' integrase family. XerD subfamily.</text>
</comment>
<dbReference type="InterPro" id="IPR011010">
    <property type="entry name" value="DNA_brk_join_enz"/>
</dbReference>
<dbReference type="GO" id="GO:0009037">
    <property type="term" value="F:tyrosine-based site-specific recombinase activity"/>
    <property type="evidence" value="ECO:0007669"/>
    <property type="project" value="UniProtKB-UniRule"/>
</dbReference>
<evidence type="ECO:0000313" key="14">
    <source>
        <dbReference type="Proteomes" id="UP000757103"/>
    </source>
</evidence>
<dbReference type="AlphaFoldDB" id="A0A921MS10"/>
<dbReference type="InterPro" id="IPR011932">
    <property type="entry name" value="Recomb_XerD"/>
</dbReference>
<keyword evidence="3 10" id="KW-0963">Cytoplasm</keyword>
<dbReference type="GO" id="GO:0006313">
    <property type="term" value="P:DNA transposition"/>
    <property type="evidence" value="ECO:0007669"/>
    <property type="project" value="UniProtKB-UniRule"/>
</dbReference>
<comment type="similarity">
    <text evidence="10">Belongs to the 'phage' integrase family. XerC subfamily.</text>
</comment>
<feature type="active site" evidence="10">
    <location>
        <position position="271"/>
    </location>
</feature>
<feature type="active site" evidence="10">
    <location>
        <position position="248"/>
    </location>
</feature>
<dbReference type="InterPro" id="IPR023009">
    <property type="entry name" value="Tyrosine_recombinase_XerC/XerD"/>
</dbReference>
<dbReference type="PANTHER" id="PTHR30349:SF81">
    <property type="entry name" value="TYROSINE RECOMBINASE XERC"/>
    <property type="match status" value="1"/>
</dbReference>
<organism evidence="13 14">
    <name type="scientific">Barnesiella viscericola</name>
    <dbReference type="NCBI Taxonomy" id="397865"/>
    <lineage>
        <taxon>Bacteria</taxon>
        <taxon>Pseudomonadati</taxon>
        <taxon>Bacteroidota</taxon>
        <taxon>Bacteroidia</taxon>
        <taxon>Bacteroidales</taxon>
        <taxon>Barnesiellaceae</taxon>
        <taxon>Barnesiella</taxon>
    </lineage>
</organism>
<evidence type="ECO:0000256" key="6">
    <source>
        <dbReference type="ARBA" id="ARBA00022908"/>
    </source>
</evidence>
<dbReference type="GO" id="GO:0003677">
    <property type="term" value="F:DNA binding"/>
    <property type="evidence" value="ECO:0007669"/>
    <property type="project" value="UniProtKB-UniRule"/>
</dbReference>
<name>A0A921MS10_9BACT</name>
<dbReference type="InterPro" id="IPR013762">
    <property type="entry name" value="Integrase-like_cat_sf"/>
</dbReference>
<comment type="caution">
    <text evidence="13">The sequence shown here is derived from an EMBL/GenBank/DDBJ whole genome shotgun (WGS) entry which is preliminary data.</text>
</comment>
<dbReference type="Proteomes" id="UP000757103">
    <property type="component" value="Unassembled WGS sequence"/>
</dbReference>
<evidence type="ECO:0000313" key="13">
    <source>
        <dbReference type="EMBL" id="HJG89520.1"/>
    </source>
</evidence>
<reference evidence="13" key="2">
    <citation type="submission" date="2021-09" db="EMBL/GenBank/DDBJ databases">
        <authorList>
            <person name="Gilroy R."/>
        </authorList>
    </citation>
    <scope>NUCLEOTIDE SEQUENCE</scope>
    <source>
        <strain evidence="13">CHK121-7720</strain>
    </source>
</reference>
<evidence type="ECO:0000256" key="7">
    <source>
        <dbReference type="ARBA" id="ARBA00023125"/>
    </source>
</evidence>
<dbReference type="InterPro" id="IPR004107">
    <property type="entry name" value="Integrase_SAM-like_N"/>
</dbReference>
<dbReference type="Gene3D" id="1.10.150.130">
    <property type="match status" value="1"/>
</dbReference>
<dbReference type="NCBIfam" id="NF040815">
    <property type="entry name" value="recomb_XerA_Arch"/>
    <property type="match status" value="1"/>
</dbReference>
<feature type="active site" evidence="10">
    <location>
        <position position="174"/>
    </location>
</feature>
<keyword evidence="6 10" id="KW-0229">DNA integration</keyword>
<dbReference type="InterPro" id="IPR050090">
    <property type="entry name" value="Tyrosine_recombinase_XerCD"/>
</dbReference>
<keyword evidence="4 10" id="KW-0132">Cell division</keyword>
<dbReference type="SUPFAM" id="SSF56349">
    <property type="entry name" value="DNA breaking-rejoining enzymes"/>
    <property type="match status" value="1"/>
</dbReference>
<feature type="active site" evidence="10">
    <location>
        <position position="245"/>
    </location>
</feature>
<evidence type="ECO:0000256" key="10">
    <source>
        <dbReference type="HAMAP-Rule" id="MF_01808"/>
    </source>
</evidence>
<dbReference type="InterPro" id="IPR002104">
    <property type="entry name" value="Integrase_catalytic"/>
</dbReference>
<dbReference type="RefSeq" id="WP_272961258.1">
    <property type="nucleotide sequence ID" value="NZ_CAKMIC010000001.1"/>
</dbReference>
<gene>
    <name evidence="13" type="primary">xerD</name>
    <name evidence="10" type="synonym">xerC</name>
    <name evidence="13" type="ORF">K8U91_08655</name>
</gene>
<dbReference type="GO" id="GO:0007059">
    <property type="term" value="P:chromosome segregation"/>
    <property type="evidence" value="ECO:0007669"/>
    <property type="project" value="UniProtKB-UniRule"/>
</dbReference>
<sequence length="309" mass="35212">MAIVDSENLLKRFGRYLKLERGLSANTVEGYTGDVEKLVDFIQAEELDWSRVTGDDLHRFVCTLQDLGIGARSQARIISGIKSFFGFLKVEKVIDEDPSELIETPKLGVKLPDVLTVDEVDQLVASFDLSRPEDRRNRAIIETLYGCGLRVSELVGLRISDLYLSDGYIIVEGKGEKRRLVPISQNAIREIALYMDDRQQLDIKRGSEDILFLNRRGAKLTRVMVFYIVKRACEKCGIRKNVSPHTLRHTFATHLLEGGANLRAIQQMLGHESITTTELYTHLDRQFLRQEILQHHPRNQKPPINNGDK</sequence>
<evidence type="ECO:0000256" key="3">
    <source>
        <dbReference type="ARBA" id="ARBA00022490"/>
    </source>
</evidence>
<keyword evidence="7 10" id="KW-0238">DNA-binding</keyword>
<evidence type="ECO:0000256" key="4">
    <source>
        <dbReference type="ARBA" id="ARBA00022618"/>
    </source>
</evidence>
<evidence type="ECO:0000256" key="5">
    <source>
        <dbReference type="ARBA" id="ARBA00022829"/>
    </source>
</evidence>
<dbReference type="GO" id="GO:0005737">
    <property type="term" value="C:cytoplasm"/>
    <property type="evidence" value="ECO:0007669"/>
    <property type="project" value="UniProtKB-SubCell"/>
</dbReference>
<comment type="subcellular location">
    <subcellularLocation>
        <location evidence="1 10">Cytoplasm</location>
    </subcellularLocation>
</comment>
<proteinExistence type="inferred from homology"/>
<feature type="active site" evidence="10">
    <location>
        <position position="150"/>
    </location>
</feature>
<comment type="subunit">
    <text evidence="10">Forms a cyclic heterotetrameric complex composed of two molecules of XerC and two molecules of XerD.</text>
</comment>
<dbReference type="PROSITE" id="PS51898">
    <property type="entry name" value="TYR_RECOMBINASE"/>
    <property type="match status" value="1"/>
</dbReference>
<feature type="domain" description="Tyr recombinase" evidence="11">
    <location>
        <begin position="110"/>
        <end position="293"/>
    </location>
</feature>
<evidence type="ECO:0000256" key="2">
    <source>
        <dbReference type="ARBA" id="ARBA00010450"/>
    </source>
</evidence>
<keyword evidence="9 10" id="KW-0131">Cell cycle</keyword>
<dbReference type="NCBIfam" id="TIGR02225">
    <property type="entry name" value="recomb_XerD"/>
    <property type="match status" value="1"/>
</dbReference>